<dbReference type="Proteomes" id="UP000266673">
    <property type="component" value="Unassembled WGS sequence"/>
</dbReference>
<sequence>MPKVLKIFYCLQTNNDNAESILGPREYEQDIQYVLFKSLIKNVNQTILKVWNIRATGIAEIGHYVTLLSDGSHLCTCLLLLNKGIICCHFFHVATYSNLATFHIILISSRWYLEPNISQEVLLNQFPFIQVCNASNSENLPPISNFIFEHLFAVRSISGNSRSTTKNAKTVYAELFGLSKKVIDSAIKANVSQKLFDTLKLFLYDMQNQTGKSQQVDDSNVVVNNPNITKHRGRPPKRLKSNVEVEYPSSKSKQILRETNINVSNNKNINAKSSNNGDKIYMKGRTCGRYKQVGHYAKTC</sequence>
<gene>
    <name evidence="3" type="ORF">C2G38_2051309</name>
</gene>
<evidence type="ECO:0000313" key="4">
    <source>
        <dbReference type="Proteomes" id="UP000266673"/>
    </source>
</evidence>
<dbReference type="OrthoDB" id="2446555at2759"/>
<dbReference type="InterPro" id="IPR007527">
    <property type="entry name" value="Znf_SWIM"/>
</dbReference>
<reference evidence="3 4" key="1">
    <citation type="submission" date="2018-06" db="EMBL/GenBank/DDBJ databases">
        <title>Comparative genomics reveals the genomic features of Rhizophagus irregularis, R. cerebriforme, R. diaphanum and Gigaspora rosea, and their symbiotic lifestyle signature.</title>
        <authorList>
            <person name="Morin E."/>
            <person name="San Clemente H."/>
            <person name="Chen E.C.H."/>
            <person name="De La Providencia I."/>
            <person name="Hainaut M."/>
            <person name="Kuo A."/>
            <person name="Kohler A."/>
            <person name="Murat C."/>
            <person name="Tang N."/>
            <person name="Roy S."/>
            <person name="Loubradou J."/>
            <person name="Henrissat B."/>
            <person name="Grigoriev I.V."/>
            <person name="Corradi N."/>
            <person name="Roux C."/>
            <person name="Martin F.M."/>
        </authorList>
    </citation>
    <scope>NUCLEOTIDE SEQUENCE [LARGE SCALE GENOMIC DNA]</scope>
    <source>
        <strain evidence="3 4">DAOM 194757</strain>
    </source>
</reference>
<proteinExistence type="predicted"/>
<name>A0A397TS78_9GLOM</name>
<dbReference type="AlphaFoldDB" id="A0A397TS78"/>
<dbReference type="EMBL" id="QKWP01003507">
    <property type="protein sequence ID" value="RIB00880.1"/>
    <property type="molecule type" value="Genomic_DNA"/>
</dbReference>
<keyword evidence="4" id="KW-1185">Reference proteome</keyword>
<accession>A0A397TS78</accession>
<evidence type="ECO:0000259" key="2">
    <source>
        <dbReference type="PROSITE" id="PS50966"/>
    </source>
</evidence>
<keyword evidence="1" id="KW-0863">Zinc-finger</keyword>
<protein>
    <recommendedName>
        <fullName evidence="2">SWIM-type domain-containing protein</fullName>
    </recommendedName>
</protein>
<organism evidence="3 4">
    <name type="scientific">Gigaspora rosea</name>
    <dbReference type="NCBI Taxonomy" id="44941"/>
    <lineage>
        <taxon>Eukaryota</taxon>
        <taxon>Fungi</taxon>
        <taxon>Fungi incertae sedis</taxon>
        <taxon>Mucoromycota</taxon>
        <taxon>Glomeromycotina</taxon>
        <taxon>Glomeromycetes</taxon>
        <taxon>Diversisporales</taxon>
        <taxon>Gigasporaceae</taxon>
        <taxon>Gigaspora</taxon>
    </lineage>
</organism>
<dbReference type="GO" id="GO:0008270">
    <property type="term" value="F:zinc ion binding"/>
    <property type="evidence" value="ECO:0007669"/>
    <property type="project" value="UniProtKB-KW"/>
</dbReference>
<keyword evidence="1" id="KW-0862">Zinc</keyword>
<evidence type="ECO:0000313" key="3">
    <source>
        <dbReference type="EMBL" id="RIB00880.1"/>
    </source>
</evidence>
<comment type="caution">
    <text evidence="3">The sequence shown here is derived from an EMBL/GenBank/DDBJ whole genome shotgun (WGS) entry which is preliminary data.</text>
</comment>
<keyword evidence="1" id="KW-0479">Metal-binding</keyword>
<feature type="domain" description="SWIM-type" evidence="2">
    <location>
        <begin position="64"/>
        <end position="98"/>
    </location>
</feature>
<dbReference type="PROSITE" id="PS50966">
    <property type="entry name" value="ZF_SWIM"/>
    <property type="match status" value="1"/>
</dbReference>
<evidence type="ECO:0000256" key="1">
    <source>
        <dbReference type="PROSITE-ProRule" id="PRU00325"/>
    </source>
</evidence>